<dbReference type="EMBL" id="RFFH01000024">
    <property type="protein sequence ID" value="RMI28207.1"/>
    <property type="molecule type" value="Genomic_DNA"/>
</dbReference>
<dbReference type="OrthoDB" id="9786503at2"/>
<keyword evidence="2" id="KW-1185">Reference proteome</keyword>
<dbReference type="SUPFAM" id="SSF53335">
    <property type="entry name" value="S-adenosyl-L-methionine-dependent methyltransferases"/>
    <property type="match status" value="1"/>
</dbReference>
<proteinExistence type="predicted"/>
<dbReference type="AlphaFoldDB" id="A0A3M2KRC7"/>
<sequence>MRVQPVEGDAFGDMLIDELGAPGVAEIVERDDGHIFATPAARYVAVGEEWPELDRAAVAACAGRVLDVGAGAGRASLALQQAGVPVLALDTSAGAIAVCGSRGVSDTFHGEVGELANQDQPVWDSVLLLGNNLGLLASPKQAPQFLDALAAVTSHGARIYGRGTDPYRTSDPLHLEYHDRNRTAGRPGGQLRLRVRHRRTATGWFDYWLTSADELVEVLAATPWRLEDLHHSDQQDYLAVLVKR</sequence>
<dbReference type="Gene3D" id="3.40.50.150">
    <property type="entry name" value="Vaccinia Virus protein VP39"/>
    <property type="match status" value="1"/>
</dbReference>
<gene>
    <name evidence="1" type="ORF">EBN03_31300</name>
</gene>
<keyword evidence="1" id="KW-0489">Methyltransferase</keyword>
<keyword evidence="1" id="KW-0808">Transferase</keyword>
<reference evidence="1 2" key="1">
    <citation type="submission" date="2018-10" db="EMBL/GenBank/DDBJ databases">
        <title>Isolation from cow dung.</title>
        <authorList>
            <person name="Ling L."/>
        </authorList>
    </citation>
    <scope>NUCLEOTIDE SEQUENCE [LARGE SCALE GENOMIC DNA]</scope>
    <source>
        <strain evidence="1 2">NEAU-LL90</strain>
    </source>
</reference>
<accession>A0A3M2KRC7</accession>
<evidence type="ECO:0000313" key="1">
    <source>
        <dbReference type="EMBL" id="RMI28207.1"/>
    </source>
</evidence>
<organism evidence="1 2">
    <name type="scientific">Nocardia stercoris</name>
    <dbReference type="NCBI Taxonomy" id="2483361"/>
    <lineage>
        <taxon>Bacteria</taxon>
        <taxon>Bacillati</taxon>
        <taxon>Actinomycetota</taxon>
        <taxon>Actinomycetes</taxon>
        <taxon>Mycobacteriales</taxon>
        <taxon>Nocardiaceae</taxon>
        <taxon>Nocardia</taxon>
    </lineage>
</organism>
<comment type="caution">
    <text evidence="1">The sequence shown here is derived from an EMBL/GenBank/DDBJ whole genome shotgun (WGS) entry which is preliminary data.</text>
</comment>
<dbReference type="Proteomes" id="UP000279275">
    <property type="component" value="Unassembled WGS sequence"/>
</dbReference>
<dbReference type="GO" id="GO:0008168">
    <property type="term" value="F:methyltransferase activity"/>
    <property type="evidence" value="ECO:0007669"/>
    <property type="project" value="UniProtKB-KW"/>
</dbReference>
<dbReference type="InterPro" id="IPR029063">
    <property type="entry name" value="SAM-dependent_MTases_sf"/>
</dbReference>
<evidence type="ECO:0000313" key="2">
    <source>
        <dbReference type="Proteomes" id="UP000279275"/>
    </source>
</evidence>
<name>A0A3M2KRC7_9NOCA</name>
<dbReference type="GO" id="GO:0032259">
    <property type="term" value="P:methylation"/>
    <property type="evidence" value="ECO:0007669"/>
    <property type="project" value="UniProtKB-KW"/>
</dbReference>
<protein>
    <submittedName>
        <fullName evidence="1">Methyltransferase type 11</fullName>
    </submittedName>
</protein>